<dbReference type="Proteomes" id="UP000541610">
    <property type="component" value="Unassembled WGS sequence"/>
</dbReference>
<dbReference type="GO" id="GO:0006564">
    <property type="term" value="P:L-serine biosynthetic process"/>
    <property type="evidence" value="ECO:0007669"/>
    <property type="project" value="UniProtKB-KW"/>
</dbReference>
<dbReference type="HAMAP" id="MF_00160">
    <property type="entry name" value="SerC_aminotrans_5"/>
    <property type="match status" value="1"/>
</dbReference>
<feature type="compositionally biased region" description="Pro residues" evidence="11">
    <location>
        <begin position="628"/>
        <end position="648"/>
    </location>
</feature>
<keyword evidence="6" id="KW-0028">Amino-acid biosynthesis</keyword>
<keyword evidence="7 13" id="KW-0808">Transferase</keyword>
<evidence type="ECO:0000256" key="3">
    <source>
        <dbReference type="ARBA" id="ARBA00006904"/>
    </source>
</evidence>
<proteinExistence type="inferred from homology"/>
<dbReference type="GO" id="GO:0030170">
    <property type="term" value="F:pyridoxal phosphate binding"/>
    <property type="evidence" value="ECO:0007669"/>
    <property type="project" value="TreeGrafter"/>
</dbReference>
<dbReference type="FunFam" id="3.40.640.10:FF:000010">
    <property type="entry name" value="Phosphoserine aminotransferase"/>
    <property type="match status" value="1"/>
</dbReference>
<dbReference type="EC" id="2.6.1.52" evidence="4"/>
<reference evidence="13 14" key="1">
    <citation type="submission" date="2020-04" db="EMBL/GenBank/DDBJ databases">
        <title>Perkinsus olseni comparative genomics.</title>
        <authorList>
            <person name="Bogema D.R."/>
        </authorList>
    </citation>
    <scope>NUCLEOTIDE SEQUENCE [LARGE SCALE GENOMIC DNA]</scope>
    <source>
        <strain evidence="13">00978-12</strain>
    </source>
</reference>
<dbReference type="Gene3D" id="3.40.640.10">
    <property type="entry name" value="Type I PLP-dependent aspartate aminotransferase-like (Major domain)"/>
    <property type="match status" value="1"/>
</dbReference>
<evidence type="ECO:0000256" key="10">
    <source>
        <dbReference type="ARBA" id="ARBA00049007"/>
    </source>
</evidence>
<dbReference type="PANTHER" id="PTHR43247">
    <property type="entry name" value="PHOSPHOSERINE AMINOTRANSFERASE"/>
    <property type="match status" value="1"/>
</dbReference>
<evidence type="ECO:0000256" key="5">
    <source>
        <dbReference type="ARBA" id="ARBA00022576"/>
    </source>
</evidence>
<dbReference type="OrthoDB" id="1703350at2759"/>
<evidence type="ECO:0000256" key="4">
    <source>
        <dbReference type="ARBA" id="ARBA00013030"/>
    </source>
</evidence>
<organism evidence="13 14">
    <name type="scientific">Perkinsus olseni</name>
    <name type="common">Perkinsus atlanticus</name>
    <dbReference type="NCBI Taxonomy" id="32597"/>
    <lineage>
        <taxon>Eukaryota</taxon>
        <taxon>Sar</taxon>
        <taxon>Alveolata</taxon>
        <taxon>Perkinsozoa</taxon>
        <taxon>Perkinsea</taxon>
        <taxon>Perkinsida</taxon>
        <taxon>Perkinsidae</taxon>
        <taxon>Perkinsus</taxon>
    </lineage>
</organism>
<comment type="catalytic activity">
    <reaction evidence="10">
        <text>O-phospho-L-serine + 2-oxoglutarate = 3-phosphooxypyruvate + L-glutamate</text>
        <dbReference type="Rhea" id="RHEA:14329"/>
        <dbReference type="ChEBI" id="CHEBI:16810"/>
        <dbReference type="ChEBI" id="CHEBI:18110"/>
        <dbReference type="ChEBI" id="CHEBI:29985"/>
        <dbReference type="ChEBI" id="CHEBI:57524"/>
        <dbReference type="EC" id="2.6.1.52"/>
    </reaction>
</comment>
<sequence>MTSARVQYRPSAMSRRSLLSPSRLALDKAVGGGAPLSVLARAASNIAASLRTRADFNGDSVREKVAEVHVQTASKYHDKRVFNFSAGPAALPDEVMYEAQRDFSNYAGTGMGFMELSHRDVEGPFQTVLAQAEDRLREMLHIPANYKIMFLQGGAHAQFSGIPLNLFRPALGHKVVEYIDTGYWGQRSLGECARMIGQDKIKVINKEFNASLPANVKGLPGYSDLDLTTPASEVSFTHFTANETMEGLEYLDDSMAAALKESGRDVVIDMTSTLLSRPVNVENYGVIYASGGKNLGPAGVCLAIVREDLIRPSSPPYVCPSFIDFHIQSTSTPLCSLYNTPPTFAIYMVNLVLGYYQKAYGPSDTLANVQKKAIRRAAQVWGTVDRSNGFYTSPVRPADRSRMSVCLRARGEDRSLEDRFVAEAEDAGLFQLQGNKITGGLRVTLSSLAQRHNLMDGAAQGTCFANTQGIPGLPGSGSFGMPGQQPAAGMIPPSQQQQPTGILGTVVPAPPAGAPQTYPAVPPTAANPPSDNNHKAPDDIGAMLESLLSSPFGHLFNGMLHHHGQTLSALSLRSVEASGDGDAKASVESSFAGGMLPPPPPGSAQYQGAPPGVGLPQPPQSGFGPQGFGPPPPSSTLPPGVPPPPPPSGLGSGVQQPINAYGPTSAEPPSVRVSGDAYANEANKAAERISMLVLGGAAACGTLAGMWLAKPGGAAGGDSDTDMDSDND</sequence>
<dbReference type="UniPathway" id="UPA00135">
    <property type="reaction ID" value="UER00197"/>
</dbReference>
<keyword evidence="8" id="KW-0663">Pyridoxal phosphate</keyword>
<dbReference type="AlphaFoldDB" id="A0A7J6NWJ3"/>
<name>A0A7J6NWJ3_PEROL</name>
<feature type="region of interest" description="Disordered" evidence="11">
    <location>
        <begin position="581"/>
        <end position="673"/>
    </location>
</feature>
<comment type="pathway">
    <text evidence="2">Amino-acid biosynthesis; L-serine biosynthesis; L-serine from 3-phospho-D-glycerate: step 2/3.</text>
</comment>
<feature type="region of interest" description="Disordered" evidence="11">
    <location>
        <begin position="510"/>
        <end position="537"/>
    </location>
</feature>
<evidence type="ECO:0000256" key="2">
    <source>
        <dbReference type="ARBA" id="ARBA00005099"/>
    </source>
</evidence>
<evidence type="ECO:0000256" key="8">
    <source>
        <dbReference type="ARBA" id="ARBA00022898"/>
    </source>
</evidence>
<evidence type="ECO:0000256" key="1">
    <source>
        <dbReference type="ARBA" id="ARBA00001933"/>
    </source>
</evidence>
<evidence type="ECO:0000313" key="13">
    <source>
        <dbReference type="EMBL" id="KAF4687927.1"/>
    </source>
</evidence>
<dbReference type="InterPro" id="IPR015424">
    <property type="entry name" value="PyrdxlP-dep_Trfase"/>
</dbReference>
<evidence type="ECO:0000259" key="12">
    <source>
        <dbReference type="Pfam" id="PF00266"/>
    </source>
</evidence>
<keyword evidence="9" id="KW-0718">Serine biosynthesis</keyword>
<dbReference type="GO" id="GO:0005737">
    <property type="term" value="C:cytoplasm"/>
    <property type="evidence" value="ECO:0007669"/>
    <property type="project" value="TreeGrafter"/>
</dbReference>
<feature type="domain" description="Aminotransferase class V" evidence="12">
    <location>
        <begin position="81"/>
        <end position="407"/>
    </location>
</feature>
<dbReference type="InterPro" id="IPR000192">
    <property type="entry name" value="Aminotrans_V_dom"/>
</dbReference>
<dbReference type="PANTHER" id="PTHR43247:SF1">
    <property type="entry name" value="PHOSPHOSERINE AMINOTRANSFERASE"/>
    <property type="match status" value="1"/>
</dbReference>
<keyword evidence="5 13" id="KW-0032">Aminotransferase</keyword>
<comment type="caution">
    <text evidence="13">The sequence shown here is derived from an EMBL/GenBank/DDBJ whole genome shotgun (WGS) entry which is preliminary data.</text>
</comment>
<evidence type="ECO:0000256" key="9">
    <source>
        <dbReference type="ARBA" id="ARBA00023299"/>
    </source>
</evidence>
<accession>A0A7J6NWJ3</accession>
<dbReference type="EMBL" id="JABANP010000168">
    <property type="protein sequence ID" value="KAF4687927.1"/>
    <property type="molecule type" value="Genomic_DNA"/>
</dbReference>
<protein>
    <recommendedName>
        <fullName evidence="4">phosphoserine transaminase</fullName>
        <ecNumber evidence="4">2.6.1.52</ecNumber>
    </recommendedName>
</protein>
<dbReference type="Gene3D" id="3.90.1150.10">
    <property type="entry name" value="Aspartate Aminotransferase, domain 1"/>
    <property type="match status" value="1"/>
</dbReference>
<evidence type="ECO:0000256" key="6">
    <source>
        <dbReference type="ARBA" id="ARBA00022605"/>
    </source>
</evidence>
<evidence type="ECO:0000256" key="7">
    <source>
        <dbReference type="ARBA" id="ARBA00022679"/>
    </source>
</evidence>
<gene>
    <name evidence="13" type="primary">PSAT1_1</name>
    <name evidence="13" type="ORF">FOZ60_003318</name>
</gene>
<dbReference type="SUPFAM" id="SSF53383">
    <property type="entry name" value="PLP-dependent transferases"/>
    <property type="match status" value="1"/>
</dbReference>
<dbReference type="InterPro" id="IPR022278">
    <property type="entry name" value="Pser_aminoTfrase"/>
</dbReference>
<dbReference type="InterPro" id="IPR015421">
    <property type="entry name" value="PyrdxlP-dep_Trfase_major"/>
</dbReference>
<evidence type="ECO:0000256" key="11">
    <source>
        <dbReference type="SAM" id="MobiDB-lite"/>
    </source>
</evidence>
<dbReference type="Pfam" id="PF00266">
    <property type="entry name" value="Aminotran_5"/>
    <property type="match status" value="1"/>
</dbReference>
<dbReference type="GO" id="GO:0004648">
    <property type="term" value="F:O-phospho-L-serine:2-oxoglutarate aminotransferase activity"/>
    <property type="evidence" value="ECO:0007669"/>
    <property type="project" value="UniProtKB-EC"/>
</dbReference>
<comment type="similarity">
    <text evidence="3">Belongs to the class-V pyridoxal-phosphate-dependent aminotransferase family. SerC subfamily.</text>
</comment>
<comment type="cofactor">
    <cofactor evidence="1">
        <name>pyridoxal 5'-phosphate</name>
        <dbReference type="ChEBI" id="CHEBI:597326"/>
    </cofactor>
</comment>
<dbReference type="NCBIfam" id="NF003764">
    <property type="entry name" value="PRK05355.1"/>
    <property type="match status" value="1"/>
</dbReference>
<dbReference type="InterPro" id="IPR015422">
    <property type="entry name" value="PyrdxlP-dep_Trfase_small"/>
</dbReference>
<evidence type="ECO:0000313" key="14">
    <source>
        <dbReference type="Proteomes" id="UP000541610"/>
    </source>
</evidence>